<dbReference type="Proteomes" id="UP001596087">
    <property type="component" value="Unassembled WGS sequence"/>
</dbReference>
<dbReference type="Pfam" id="PF19671">
    <property type="entry name" value="DUF6174"/>
    <property type="match status" value="1"/>
</dbReference>
<dbReference type="EMBL" id="JBHSKD010000008">
    <property type="protein sequence ID" value="MFC5176826.1"/>
    <property type="molecule type" value="Genomic_DNA"/>
</dbReference>
<evidence type="ECO:0000256" key="2">
    <source>
        <dbReference type="SAM" id="SignalP"/>
    </source>
</evidence>
<evidence type="ECO:0000313" key="3">
    <source>
        <dbReference type="EMBL" id="MFC5176826.1"/>
    </source>
</evidence>
<keyword evidence="2" id="KW-0732">Signal</keyword>
<reference evidence="4" key="1">
    <citation type="journal article" date="2019" name="Int. J. Syst. Evol. Microbiol.">
        <title>The Global Catalogue of Microorganisms (GCM) 10K type strain sequencing project: providing services to taxonomists for standard genome sequencing and annotation.</title>
        <authorList>
            <consortium name="The Broad Institute Genomics Platform"/>
            <consortium name="The Broad Institute Genome Sequencing Center for Infectious Disease"/>
            <person name="Wu L."/>
            <person name="Ma J."/>
        </authorList>
    </citation>
    <scope>NUCLEOTIDE SEQUENCE [LARGE SCALE GENOMIC DNA]</scope>
    <source>
        <strain evidence="4">DFY41</strain>
    </source>
</reference>
<comment type="caution">
    <text evidence="3">The sequence shown here is derived from an EMBL/GenBank/DDBJ whole genome shotgun (WGS) entry which is preliminary data.</text>
</comment>
<sequence length="162" mass="16782">MSPASRRRITVLAAAVAALALLGGCGSGTGYGDPGEAGPTTDGAPTTVDTPVGERPAFTADDYSYTLVVSCFCPGAGTQTRITVADGEVTQAHQVPRSPAVPAFLRLTIPEIIDRALDPRVDRVTLDWPADQAWPDSAGLDPIQDAVDDEIGYAISEVEVTG</sequence>
<proteinExistence type="predicted"/>
<dbReference type="InterPro" id="IPR046172">
    <property type="entry name" value="DUF6174"/>
</dbReference>
<feature type="signal peptide" evidence="2">
    <location>
        <begin position="1"/>
        <end position="32"/>
    </location>
</feature>
<organism evidence="3 4">
    <name type="scientific">Nocardioides taihuensis</name>
    <dbReference type="NCBI Taxonomy" id="1835606"/>
    <lineage>
        <taxon>Bacteria</taxon>
        <taxon>Bacillati</taxon>
        <taxon>Actinomycetota</taxon>
        <taxon>Actinomycetes</taxon>
        <taxon>Propionibacteriales</taxon>
        <taxon>Nocardioidaceae</taxon>
        <taxon>Nocardioides</taxon>
    </lineage>
</organism>
<evidence type="ECO:0000256" key="1">
    <source>
        <dbReference type="SAM" id="MobiDB-lite"/>
    </source>
</evidence>
<evidence type="ECO:0000313" key="4">
    <source>
        <dbReference type="Proteomes" id="UP001596087"/>
    </source>
</evidence>
<feature type="chain" id="PRO_5046635163" evidence="2">
    <location>
        <begin position="33"/>
        <end position="162"/>
    </location>
</feature>
<gene>
    <name evidence="3" type="ORF">ACFPGP_09095</name>
</gene>
<protein>
    <submittedName>
        <fullName evidence="3">DUF6174 domain-containing protein</fullName>
    </submittedName>
</protein>
<feature type="region of interest" description="Disordered" evidence="1">
    <location>
        <begin position="32"/>
        <end position="51"/>
    </location>
</feature>
<accession>A0ABW0BHR0</accession>
<dbReference type="RefSeq" id="WP_378589403.1">
    <property type="nucleotide sequence ID" value="NZ_JBHSKD010000008.1"/>
</dbReference>
<dbReference type="PROSITE" id="PS51257">
    <property type="entry name" value="PROKAR_LIPOPROTEIN"/>
    <property type="match status" value="1"/>
</dbReference>
<name>A0ABW0BHR0_9ACTN</name>
<keyword evidence="4" id="KW-1185">Reference proteome</keyword>